<dbReference type="Gene3D" id="1.50.10.20">
    <property type="match status" value="1"/>
</dbReference>
<proteinExistence type="predicted"/>
<comment type="caution">
    <text evidence="1">The sequence shown here is derived from an EMBL/GenBank/DDBJ whole genome shotgun (WGS) entry which is preliminary data.</text>
</comment>
<keyword evidence="2" id="KW-1185">Reference proteome</keyword>
<organism evidence="1 2">
    <name type="scientific">Paractinoplanes pyxinae</name>
    <dbReference type="NCBI Taxonomy" id="2997416"/>
    <lineage>
        <taxon>Bacteria</taxon>
        <taxon>Bacillati</taxon>
        <taxon>Actinomycetota</taxon>
        <taxon>Actinomycetes</taxon>
        <taxon>Micromonosporales</taxon>
        <taxon>Micromonosporaceae</taxon>
        <taxon>Paractinoplanes</taxon>
    </lineage>
</organism>
<sequence length="293" mass="31721">MSLDLDAAISFVTTHARVLERRRLRHLLGQGSAGEVLFALDAHRNPDGGYGWALEPDLRSASSQPVAAMHALEVLGEVRDTSDRTVELCDWLAAHSLADGGIPFALPYADTEGSAPHWVNADPKTSSLQMATQLAAQAHRLARHRKDVAEHPWPRAVTDYCLNGIEQMSATPAAHEVMFGMHFLDTVAPASPRARSLLDKFVSHVRVDGPTPVAGGADGEVLHPLDFTPEADAPSRELFDKDAIAADLDRLAAQQRPDGGWDVSFTAFSPAAALEWRGYATVQAVKVLRDNSR</sequence>
<dbReference type="RefSeq" id="WP_267563120.1">
    <property type="nucleotide sequence ID" value="NZ_JAPNTZ010000004.1"/>
</dbReference>
<dbReference type="SUPFAM" id="SSF48239">
    <property type="entry name" value="Terpenoid cyclases/Protein prenyltransferases"/>
    <property type="match status" value="1"/>
</dbReference>
<accession>A0ABT4AXR7</accession>
<name>A0ABT4AXR7_9ACTN</name>
<evidence type="ECO:0000313" key="2">
    <source>
        <dbReference type="Proteomes" id="UP001151002"/>
    </source>
</evidence>
<dbReference type="Proteomes" id="UP001151002">
    <property type="component" value="Unassembled WGS sequence"/>
</dbReference>
<evidence type="ECO:0000313" key="1">
    <source>
        <dbReference type="EMBL" id="MCY1139041.1"/>
    </source>
</evidence>
<protein>
    <recommendedName>
        <fullName evidence="3">Prenyltransferase</fullName>
    </recommendedName>
</protein>
<reference evidence="1" key="1">
    <citation type="submission" date="2022-11" db="EMBL/GenBank/DDBJ databases">
        <authorList>
            <person name="Somphong A."/>
            <person name="Phongsopitanun W."/>
        </authorList>
    </citation>
    <scope>NUCLEOTIDE SEQUENCE</scope>
    <source>
        <strain evidence="1">Pm04-4</strain>
    </source>
</reference>
<dbReference type="InterPro" id="IPR008930">
    <property type="entry name" value="Terpenoid_cyclase/PrenylTrfase"/>
</dbReference>
<evidence type="ECO:0008006" key="3">
    <source>
        <dbReference type="Google" id="ProtNLM"/>
    </source>
</evidence>
<gene>
    <name evidence="1" type="ORF">OWR29_13645</name>
</gene>
<dbReference type="EMBL" id="JAPNTZ010000004">
    <property type="protein sequence ID" value="MCY1139041.1"/>
    <property type="molecule type" value="Genomic_DNA"/>
</dbReference>